<dbReference type="Gene3D" id="2.40.37.10">
    <property type="entry name" value="Lyase, Ornithine Decarboxylase, Chain A, domain 1"/>
    <property type="match status" value="1"/>
</dbReference>
<dbReference type="NCBIfam" id="TIGR00492">
    <property type="entry name" value="alr"/>
    <property type="match status" value="1"/>
</dbReference>
<dbReference type="Proteomes" id="UP001559025">
    <property type="component" value="Unassembled WGS sequence"/>
</dbReference>
<protein>
    <recommendedName>
        <fullName evidence="4 7">Alanine racemase</fullName>
        <ecNumber evidence="4 7">5.1.1.1</ecNumber>
    </recommendedName>
</protein>
<dbReference type="RefSeq" id="WP_368805053.1">
    <property type="nucleotide sequence ID" value="NZ_JAZHFV010000012.1"/>
</dbReference>
<dbReference type="SUPFAM" id="SSF50621">
    <property type="entry name" value="Alanine racemase C-terminal domain-like"/>
    <property type="match status" value="1"/>
</dbReference>
<comment type="caution">
    <text evidence="9">The sequence shown here is derived from an EMBL/GenBank/DDBJ whole genome shotgun (WGS) entry which is preliminary data.</text>
</comment>
<dbReference type="SUPFAM" id="SSF51419">
    <property type="entry name" value="PLP-binding barrel"/>
    <property type="match status" value="1"/>
</dbReference>
<feature type="active site" description="Proton acceptor; specific for D-alanine" evidence="7">
    <location>
        <position position="40"/>
    </location>
</feature>
<evidence type="ECO:0000256" key="1">
    <source>
        <dbReference type="ARBA" id="ARBA00000316"/>
    </source>
</evidence>
<organism evidence="9 10">
    <name type="scientific">Neoaquamicrobium sediminum</name>
    <dbReference type="NCBI Taxonomy" id="1849104"/>
    <lineage>
        <taxon>Bacteria</taxon>
        <taxon>Pseudomonadati</taxon>
        <taxon>Pseudomonadota</taxon>
        <taxon>Alphaproteobacteria</taxon>
        <taxon>Hyphomicrobiales</taxon>
        <taxon>Phyllobacteriaceae</taxon>
        <taxon>Neoaquamicrobium</taxon>
    </lineage>
</organism>
<feature type="modified residue" description="N6-(pyridoxal phosphate)lysine" evidence="7">
    <location>
        <position position="40"/>
    </location>
</feature>
<keyword evidence="6 7" id="KW-0413">Isomerase</keyword>
<dbReference type="Gene3D" id="3.20.20.10">
    <property type="entry name" value="Alanine racemase"/>
    <property type="match status" value="1"/>
</dbReference>
<feature type="binding site" evidence="7">
    <location>
        <position position="139"/>
    </location>
    <ligand>
        <name>substrate</name>
    </ligand>
</feature>
<dbReference type="EC" id="5.1.1.1" evidence="4 7"/>
<dbReference type="PROSITE" id="PS00395">
    <property type="entry name" value="ALANINE_RACEMASE"/>
    <property type="match status" value="1"/>
</dbReference>
<evidence type="ECO:0000256" key="3">
    <source>
        <dbReference type="ARBA" id="ARBA00007880"/>
    </source>
</evidence>
<evidence type="ECO:0000256" key="4">
    <source>
        <dbReference type="ARBA" id="ARBA00013089"/>
    </source>
</evidence>
<dbReference type="InterPro" id="IPR020622">
    <property type="entry name" value="Ala_racemase_pyridoxalP-BS"/>
</dbReference>
<dbReference type="CDD" id="cd00430">
    <property type="entry name" value="PLPDE_III_AR"/>
    <property type="match status" value="1"/>
</dbReference>
<reference evidence="9 10" key="1">
    <citation type="submission" date="2024-01" db="EMBL/GenBank/DDBJ databases">
        <title>New evidence supports the origin of RcGTA from prophage.</title>
        <authorList>
            <person name="Xu Y."/>
            <person name="Liu B."/>
            <person name="Chen F."/>
        </authorList>
    </citation>
    <scope>NUCLEOTIDE SEQUENCE [LARGE SCALE GENOMIC DNA]</scope>
    <source>
        <strain evidence="9 10">CBW1107-2</strain>
    </source>
</reference>
<dbReference type="PANTHER" id="PTHR30511">
    <property type="entry name" value="ALANINE RACEMASE"/>
    <property type="match status" value="1"/>
</dbReference>
<dbReference type="SMART" id="SM01005">
    <property type="entry name" value="Ala_racemase_C"/>
    <property type="match status" value="1"/>
</dbReference>
<dbReference type="HAMAP" id="MF_01201">
    <property type="entry name" value="Ala_racemase"/>
    <property type="match status" value="1"/>
</dbReference>
<feature type="binding site" evidence="7">
    <location>
        <position position="308"/>
    </location>
    <ligand>
        <name>substrate</name>
    </ligand>
</feature>
<dbReference type="EMBL" id="JAZHFV010000012">
    <property type="protein sequence ID" value="MEX4010346.1"/>
    <property type="molecule type" value="Genomic_DNA"/>
</dbReference>
<gene>
    <name evidence="9" type="primary">alr</name>
    <name evidence="9" type="ORF">V1479_23800</name>
</gene>
<sequence length="379" mass="40500">MSAQTMRAGAFLTINLEAIVSNWRLLSKLAKPAECAAVVKADAYGLGAPEVAAALQEAGCKTFFVAHLDEGLVLRKAIGFRSRVFVLNGTPPGAEAEFLRSVLIPVVNTAGELAAWRSHACEAGRSMPVALHLDTGMARLGLSSGDVAMLAGDPSLLEGLSVELIMSHLACADEPAHRANQQQRREFAKLRSVFAKKARSSLANSSGIFLGQGFHGDLVRPGAALYGINPVPGAPNPMRQVVRLSARVLQLRDVPTGTRVGYGHTFCADRRMRLATLSIGYADGWPRTATTSVFFGGTRLPFAGRVSMDSIVVDATDCADLPGEGSFVDLLCPEQTVDDVASDAGTIGYEILTRLGQRFSREYQTHSMLRRSPTRSNST</sequence>
<evidence type="ECO:0000256" key="2">
    <source>
        <dbReference type="ARBA" id="ARBA00001933"/>
    </source>
</evidence>
<feature type="active site" description="Proton acceptor; specific for L-alanine" evidence="7">
    <location>
        <position position="262"/>
    </location>
</feature>
<comment type="catalytic activity">
    <reaction evidence="1 7">
        <text>L-alanine = D-alanine</text>
        <dbReference type="Rhea" id="RHEA:20249"/>
        <dbReference type="ChEBI" id="CHEBI:57416"/>
        <dbReference type="ChEBI" id="CHEBI:57972"/>
        <dbReference type="EC" id="5.1.1.1"/>
    </reaction>
</comment>
<evidence type="ECO:0000256" key="7">
    <source>
        <dbReference type="HAMAP-Rule" id="MF_01201"/>
    </source>
</evidence>
<evidence type="ECO:0000313" key="9">
    <source>
        <dbReference type="EMBL" id="MEX4010346.1"/>
    </source>
</evidence>
<evidence type="ECO:0000256" key="5">
    <source>
        <dbReference type="ARBA" id="ARBA00022898"/>
    </source>
</evidence>
<dbReference type="InterPro" id="IPR029066">
    <property type="entry name" value="PLP-binding_barrel"/>
</dbReference>
<keyword evidence="10" id="KW-1185">Reference proteome</keyword>
<accession>A0ABV3X1F3</accession>
<dbReference type="PANTHER" id="PTHR30511:SF0">
    <property type="entry name" value="ALANINE RACEMASE, CATABOLIC-RELATED"/>
    <property type="match status" value="1"/>
</dbReference>
<dbReference type="InterPro" id="IPR011079">
    <property type="entry name" value="Ala_racemase_C"/>
</dbReference>
<dbReference type="Pfam" id="PF00842">
    <property type="entry name" value="Ala_racemase_C"/>
    <property type="match status" value="1"/>
</dbReference>
<comment type="cofactor">
    <cofactor evidence="2 7">
        <name>pyridoxal 5'-phosphate</name>
        <dbReference type="ChEBI" id="CHEBI:597326"/>
    </cofactor>
</comment>
<dbReference type="Pfam" id="PF01168">
    <property type="entry name" value="Ala_racemase_N"/>
    <property type="match status" value="1"/>
</dbReference>
<comment type="pathway">
    <text evidence="7">Amino-acid biosynthesis; D-alanine biosynthesis; D-alanine from L-alanine: step 1/1.</text>
</comment>
<keyword evidence="5 7" id="KW-0663">Pyridoxal phosphate</keyword>
<proteinExistence type="inferred from homology"/>
<dbReference type="InterPro" id="IPR000821">
    <property type="entry name" value="Ala_racemase"/>
</dbReference>
<comment type="similarity">
    <text evidence="3 7">Belongs to the alanine racemase family.</text>
</comment>
<name>A0ABV3X1F3_9HYPH</name>
<comment type="function">
    <text evidence="7">Catalyzes the interconversion of L-alanine and D-alanine. May also act on other amino acids.</text>
</comment>
<evidence type="ECO:0000313" key="10">
    <source>
        <dbReference type="Proteomes" id="UP001559025"/>
    </source>
</evidence>
<evidence type="ECO:0000259" key="8">
    <source>
        <dbReference type="SMART" id="SM01005"/>
    </source>
</evidence>
<dbReference type="GO" id="GO:0008784">
    <property type="term" value="F:alanine racemase activity"/>
    <property type="evidence" value="ECO:0007669"/>
    <property type="project" value="UniProtKB-EC"/>
</dbReference>
<dbReference type="InterPro" id="IPR001608">
    <property type="entry name" value="Ala_racemase_N"/>
</dbReference>
<feature type="domain" description="Alanine racemase C-terminal" evidence="8">
    <location>
        <begin position="241"/>
        <end position="364"/>
    </location>
</feature>
<evidence type="ECO:0000256" key="6">
    <source>
        <dbReference type="ARBA" id="ARBA00023235"/>
    </source>
</evidence>
<dbReference type="PRINTS" id="PR00992">
    <property type="entry name" value="ALARACEMASE"/>
</dbReference>
<dbReference type="InterPro" id="IPR009006">
    <property type="entry name" value="Ala_racemase/Decarboxylase_C"/>
</dbReference>